<evidence type="ECO:0000259" key="7">
    <source>
        <dbReference type="Pfam" id="PF07782"/>
    </source>
</evidence>
<evidence type="ECO:0000313" key="8">
    <source>
        <dbReference type="EMBL" id="KAK6491518.1"/>
    </source>
</evidence>
<evidence type="ECO:0000256" key="2">
    <source>
        <dbReference type="ARBA" id="ARBA00022692"/>
    </source>
</evidence>
<dbReference type="InterPro" id="IPR051856">
    <property type="entry name" value="CSR-E3_Ligase_Protein"/>
</dbReference>
<accession>A0ABR1A353</accession>
<keyword evidence="3 6" id="KW-1133">Transmembrane helix</keyword>
<feature type="transmembrane region" description="Helical" evidence="6">
    <location>
        <begin position="307"/>
        <end position="332"/>
    </location>
</feature>
<feature type="transmembrane region" description="Helical" evidence="6">
    <location>
        <begin position="69"/>
        <end position="88"/>
    </location>
</feature>
<keyword evidence="2 6" id="KW-0812">Transmembrane</keyword>
<dbReference type="InterPro" id="IPR012858">
    <property type="entry name" value="DC_STAMP-like"/>
</dbReference>
<evidence type="ECO:0000256" key="6">
    <source>
        <dbReference type="SAM" id="Phobius"/>
    </source>
</evidence>
<keyword evidence="4 6" id="KW-0472">Membrane</keyword>
<keyword evidence="9" id="KW-1185">Reference proteome</keyword>
<dbReference type="PANTHER" id="PTHR21041">
    <property type="entry name" value="DENDRITIC CELL-SPECIFIC TRANSMEMBRANE PROTEIN"/>
    <property type="match status" value="1"/>
</dbReference>
<protein>
    <submittedName>
        <fullName evidence="8">Dendritic cell-specific transmembrane protein-like isoform X2</fullName>
    </submittedName>
</protein>
<comment type="subcellular location">
    <subcellularLocation>
        <location evidence="1">Membrane</location>
        <topology evidence="1">Multi-pass membrane protein</topology>
    </subcellularLocation>
</comment>
<feature type="transmembrane region" description="Helical" evidence="6">
    <location>
        <begin position="416"/>
        <end position="434"/>
    </location>
</feature>
<feature type="coiled-coil region" evidence="5">
    <location>
        <begin position="192"/>
        <end position="219"/>
    </location>
</feature>
<evidence type="ECO:0000256" key="3">
    <source>
        <dbReference type="ARBA" id="ARBA00022989"/>
    </source>
</evidence>
<evidence type="ECO:0000256" key="4">
    <source>
        <dbReference type="ARBA" id="ARBA00023136"/>
    </source>
</evidence>
<feature type="domain" description="Dendritic cell-specific transmembrane protein-like" evidence="7">
    <location>
        <begin position="253"/>
        <end position="460"/>
    </location>
</feature>
<feature type="transmembrane region" description="Helical" evidence="6">
    <location>
        <begin position="109"/>
        <end position="128"/>
    </location>
</feature>
<evidence type="ECO:0000313" key="9">
    <source>
        <dbReference type="Proteomes" id="UP001369086"/>
    </source>
</evidence>
<name>A0ABR1A353_HUSHU</name>
<evidence type="ECO:0000256" key="1">
    <source>
        <dbReference type="ARBA" id="ARBA00004141"/>
    </source>
</evidence>
<gene>
    <name evidence="8" type="ORF">HHUSO_G3602</name>
</gene>
<feature type="transmembrane region" description="Helical" evidence="6">
    <location>
        <begin position="227"/>
        <end position="244"/>
    </location>
</feature>
<comment type="caution">
    <text evidence="8">The sequence shown here is derived from an EMBL/GenBank/DDBJ whole genome shotgun (WGS) entry which is preliminary data.</text>
</comment>
<evidence type="ECO:0000256" key="5">
    <source>
        <dbReference type="SAM" id="Coils"/>
    </source>
</evidence>
<dbReference type="Pfam" id="PF07782">
    <property type="entry name" value="DC_STAMP"/>
    <property type="match status" value="1"/>
</dbReference>
<reference evidence="8 9" key="1">
    <citation type="submission" date="2021-05" db="EMBL/GenBank/DDBJ databases">
        <authorList>
            <person name="Zahm M."/>
            <person name="Klopp C."/>
            <person name="Cabau C."/>
            <person name="Kuhl H."/>
            <person name="Suciu R."/>
            <person name="Ciorpac M."/>
            <person name="Holostenco D."/>
            <person name="Gessner J."/>
            <person name="Wuertz S."/>
            <person name="Hohne C."/>
            <person name="Stock M."/>
            <person name="Gislard M."/>
            <person name="Lluch J."/>
            <person name="Milhes M."/>
            <person name="Lampietro C."/>
            <person name="Lopez Roques C."/>
            <person name="Donnadieu C."/>
            <person name="Du K."/>
            <person name="Schartl M."/>
            <person name="Guiguen Y."/>
        </authorList>
    </citation>
    <scope>NUCLEOTIDE SEQUENCE [LARGE SCALE GENOMIC DNA]</scope>
    <source>
        <strain evidence="8">Hh-F2</strain>
        <tissue evidence="8">Blood</tissue>
    </source>
</reference>
<proteinExistence type="predicted"/>
<keyword evidence="5" id="KW-0175">Coiled coil</keyword>
<feature type="non-terminal residue" evidence="8">
    <location>
        <position position="1"/>
    </location>
</feature>
<dbReference type="Proteomes" id="UP001369086">
    <property type="component" value="Unassembled WGS sequence"/>
</dbReference>
<organism evidence="8 9">
    <name type="scientific">Huso huso</name>
    <name type="common">Beluga</name>
    <name type="synonym">Acipenser huso</name>
    <dbReference type="NCBI Taxonomy" id="61971"/>
    <lineage>
        <taxon>Eukaryota</taxon>
        <taxon>Metazoa</taxon>
        <taxon>Chordata</taxon>
        <taxon>Craniata</taxon>
        <taxon>Vertebrata</taxon>
        <taxon>Euteleostomi</taxon>
        <taxon>Actinopterygii</taxon>
        <taxon>Chondrostei</taxon>
        <taxon>Acipenseriformes</taxon>
        <taxon>Acipenseridae</taxon>
        <taxon>Huso</taxon>
    </lineage>
</organism>
<dbReference type="PANTHER" id="PTHR21041:SF2">
    <property type="entry name" value="DENDRITIC CELL-SPECIFIC TRANSMEMBRANE PROTEIN"/>
    <property type="match status" value="1"/>
</dbReference>
<sequence>QFVSETDTMPLRIAVAQAWAVALELYTTNTMPGWRNKLCLFVICFFLGLVFGGLLFLGLHLSVGYTSLVSLYITSAMTVLVTAILFFFKQARCFSMLFLVSCGMQQGRNILITAGTGVVIVSNVRNTFNNLHGLAKSMICNLEAKKLSIDTTPIGKYIGVIKWIYDQTKVFSNLLDLVTFTPEFHTEHTISTHDLKEKLQNAEQQVKEVSENVSKIMDTISSIGQKVLPALGVFLVLITTVFYIRKYYFNKKFENTFITPRFILFDKKQKADGKPHILPLTKKERKKYVTIPSPSLSVKERKRMGMFLIPVLTHTSVWAFFHGVDALLYWLILTISKHLEGVPPIMVALRMSMDVSNVKCECLTCFALILFKQKENRVFGLIPETSSSESQDFSYNVTLFEKKCIPKPTLLIQNSSIPLVAIILILMLLGLMSAKLTELKLLVVSSFYPDNEDERIEYLHAKILKKRSKKRLKPLKSRLIVFAKKVSSSKSSTVIN</sequence>
<dbReference type="EMBL" id="JAHFZB010000003">
    <property type="protein sequence ID" value="KAK6491518.1"/>
    <property type="molecule type" value="Genomic_DNA"/>
</dbReference>
<feature type="transmembrane region" description="Helical" evidence="6">
    <location>
        <begin position="38"/>
        <end position="63"/>
    </location>
</feature>